<accession>A0A916VGP1</accession>
<keyword evidence="8" id="KW-1185">Reference proteome</keyword>
<dbReference type="Pfam" id="PF00395">
    <property type="entry name" value="SLH"/>
    <property type="match status" value="3"/>
</dbReference>
<dbReference type="InterPro" id="IPR001375">
    <property type="entry name" value="Peptidase_S9_cat"/>
</dbReference>
<dbReference type="GO" id="GO:0006508">
    <property type="term" value="P:proteolysis"/>
    <property type="evidence" value="ECO:0007669"/>
    <property type="project" value="InterPro"/>
</dbReference>
<keyword evidence="1 4" id="KW-0732">Signal</keyword>
<evidence type="ECO:0000313" key="8">
    <source>
        <dbReference type="Proteomes" id="UP000654993"/>
    </source>
</evidence>
<evidence type="ECO:0000256" key="1">
    <source>
        <dbReference type="ARBA" id="ARBA00022729"/>
    </source>
</evidence>
<organism evidence="7 8">
    <name type="scientific">Insulibacter thermoxylanivorax</name>
    <dbReference type="NCBI Taxonomy" id="2749268"/>
    <lineage>
        <taxon>Bacteria</taxon>
        <taxon>Bacillati</taxon>
        <taxon>Bacillota</taxon>
        <taxon>Bacilli</taxon>
        <taxon>Bacillales</taxon>
        <taxon>Paenibacillaceae</taxon>
        <taxon>Insulibacter</taxon>
    </lineage>
</organism>
<evidence type="ECO:0000256" key="3">
    <source>
        <dbReference type="SAM" id="MobiDB-lite"/>
    </source>
</evidence>
<dbReference type="Pfam" id="PF00326">
    <property type="entry name" value="Peptidase_S9"/>
    <property type="match status" value="1"/>
</dbReference>
<dbReference type="GO" id="GO:0004553">
    <property type="term" value="F:hydrolase activity, hydrolyzing O-glycosyl compounds"/>
    <property type="evidence" value="ECO:0007669"/>
    <property type="project" value="InterPro"/>
</dbReference>
<dbReference type="SUPFAM" id="SSF53474">
    <property type="entry name" value="alpha/beta-Hydrolases"/>
    <property type="match status" value="3"/>
</dbReference>
<protein>
    <submittedName>
        <fullName evidence="7">Uncharacterized protein</fullName>
    </submittedName>
</protein>
<gene>
    <name evidence="7" type="ORF">PRECH8_20170</name>
</gene>
<feature type="domain" description="SLH" evidence="6">
    <location>
        <begin position="1721"/>
        <end position="1784"/>
    </location>
</feature>
<dbReference type="Proteomes" id="UP000654993">
    <property type="component" value="Unassembled WGS sequence"/>
</dbReference>
<dbReference type="SUPFAM" id="SSF49265">
    <property type="entry name" value="Fibronectin type III"/>
    <property type="match status" value="1"/>
</dbReference>
<dbReference type="PROSITE" id="PS50853">
    <property type="entry name" value="FN3"/>
    <property type="match status" value="1"/>
</dbReference>
<evidence type="ECO:0000256" key="4">
    <source>
        <dbReference type="SAM" id="SignalP"/>
    </source>
</evidence>
<dbReference type="InterPro" id="IPR013783">
    <property type="entry name" value="Ig-like_fold"/>
</dbReference>
<dbReference type="PROSITE" id="PS51272">
    <property type="entry name" value="SLH"/>
    <property type="match status" value="3"/>
</dbReference>
<dbReference type="InterPro" id="IPR050955">
    <property type="entry name" value="Plant_Biomass_Hydrol_Est"/>
</dbReference>
<feature type="chain" id="PRO_5037894484" evidence="4">
    <location>
        <begin position="27"/>
        <end position="1844"/>
    </location>
</feature>
<dbReference type="RefSeq" id="WP_200966959.1">
    <property type="nucleotide sequence ID" value="NZ_BMAQ01000026.1"/>
</dbReference>
<feature type="domain" description="SLH" evidence="6">
    <location>
        <begin position="1786"/>
        <end position="1844"/>
    </location>
</feature>
<dbReference type="Gene3D" id="3.40.50.1820">
    <property type="entry name" value="alpha/beta hydrolase"/>
    <property type="match status" value="2"/>
</dbReference>
<dbReference type="SUPFAM" id="SSF49344">
    <property type="entry name" value="CBD9-like"/>
    <property type="match status" value="2"/>
</dbReference>
<evidence type="ECO:0000259" key="6">
    <source>
        <dbReference type="PROSITE" id="PS51272"/>
    </source>
</evidence>
<dbReference type="Pfam" id="PF00041">
    <property type="entry name" value="fn3"/>
    <property type="match status" value="1"/>
</dbReference>
<dbReference type="InterPro" id="IPR010502">
    <property type="entry name" value="Carb-bd_dom_fam9"/>
</dbReference>
<dbReference type="CDD" id="cd00063">
    <property type="entry name" value="FN3"/>
    <property type="match status" value="1"/>
</dbReference>
<dbReference type="PANTHER" id="PTHR43037">
    <property type="entry name" value="UNNAMED PRODUCT-RELATED"/>
    <property type="match status" value="1"/>
</dbReference>
<dbReference type="Pfam" id="PF18435">
    <property type="entry name" value="EstA_Ig_like"/>
    <property type="match status" value="2"/>
</dbReference>
<dbReference type="InterPro" id="IPR003961">
    <property type="entry name" value="FN3_dom"/>
</dbReference>
<dbReference type="InterPro" id="IPR029058">
    <property type="entry name" value="AB_hydrolase_fold"/>
</dbReference>
<dbReference type="EMBL" id="BMAQ01000026">
    <property type="protein sequence ID" value="GFR38721.1"/>
    <property type="molecule type" value="Genomic_DNA"/>
</dbReference>
<dbReference type="Gene3D" id="2.60.40.1190">
    <property type="match status" value="2"/>
</dbReference>
<dbReference type="GO" id="GO:0016052">
    <property type="term" value="P:carbohydrate catabolic process"/>
    <property type="evidence" value="ECO:0007669"/>
    <property type="project" value="InterPro"/>
</dbReference>
<evidence type="ECO:0000259" key="5">
    <source>
        <dbReference type="PROSITE" id="PS50853"/>
    </source>
</evidence>
<reference evidence="7" key="1">
    <citation type="submission" date="2020-08" db="EMBL/GenBank/DDBJ databases">
        <authorList>
            <person name="Uke A."/>
            <person name="Chhe C."/>
            <person name="Baramee S."/>
            <person name="Kosugi A."/>
        </authorList>
    </citation>
    <scope>NUCLEOTIDE SEQUENCE</scope>
    <source>
        <strain evidence="7">DA-C8</strain>
    </source>
</reference>
<proteinExistence type="predicted"/>
<dbReference type="InterPro" id="IPR036116">
    <property type="entry name" value="FN3_sf"/>
</dbReference>
<dbReference type="GO" id="GO:0008236">
    <property type="term" value="F:serine-type peptidase activity"/>
    <property type="evidence" value="ECO:0007669"/>
    <property type="project" value="InterPro"/>
</dbReference>
<feature type="domain" description="Fibronectin type-III" evidence="5">
    <location>
        <begin position="1454"/>
        <end position="1539"/>
    </location>
</feature>
<dbReference type="SMART" id="SM00060">
    <property type="entry name" value="FN3"/>
    <property type="match status" value="1"/>
</dbReference>
<feature type="compositionally biased region" description="Polar residues" evidence="3">
    <location>
        <begin position="1571"/>
        <end position="1585"/>
    </location>
</feature>
<comment type="caution">
    <text evidence="7">The sequence shown here is derived from an EMBL/GenBank/DDBJ whole genome shotgun (WGS) entry which is preliminary data.</text>
</comment>
<reference evidence="7" key="2">
    <citation type="journal article" date="2021" name="Data Brief">
        <title>Draft genome sequence data of the facultative, thermophilic, xylanolytic bacterium Paenibacillus sp. strain DA-C8.</title>
        <authorList>
            <person name="Chhe C."/>
            <person name="Uke A."/>
            <person name="Baramee S."/>
            <person name="Ungkulpasvich U."/>
            <person name="Tachaapaikoon C."/>
            <person name="Pason P."/>
            <person name="Waeonukul R."/>
            <person name="Ratanakhanokchai K."/>
            <person name="Kosugi A."/>
        </authorList>
    </citation>
    <scope>NUCLEOTIDE SEQUENCE</scope>
    <source>
        <strain evidence="7">DA-C8</strain>
    </source>
</reference>
<evidence type="ECO:0000256" key="2">
    <source>
        <dbReference type="ARBA" id="ARBA00022801"/>
    </source>
</evidence>
<dbReference type="InterPro" id="IPR041172">
    <property type="entry name" value="EstA_Ig-like_N"/>
</dbReference>
<feature type="region of interest" description="Disordered" evidence="3">
    <location>
        <begin position="1535"/>
        <end position="1585"/>
    </location>
</feature>
<dbReference type="PANTHER" id="PTHR43037:SF5">
    <property type="entry name" value="FERULOYL ESTERASE"/>
    <property type="match status" value="1"/>
</dbReference>
<dbReference type="InterPro" id="IPR001119">
    <property type="entry name" value="SLH_dom"/>
</dbReference>
<keyword evidence="2" id="KW-0378">Hydrolase</keyword>
<dbReference type="Gene3D" id="2.60.40.10">
    <property type="entry name" value="Immunoglobulins"/>
    <property type="match status" value="1"/>
</dbReference>
<dbReference type="GO" id="GO:0030246">
    <property type="term" value="F:carbohydrate binding"/>
    <property type="evidence" value="ECO:0007669"/>
    <property type="project" value="InterPro"/>
</dbReference>
<sequence length="1844" mass="201306">MTKRIRKLLSFFCCLLMLAPLMPVSAAVGTDNIESAEEDDMPTAMYGTPELGSNDPLWSKTKEYPINKSTVPDDPRPHATGTVKILWDDDYVYARVIVEDSNLYLGPGADHTFDSVEFFVGPGSSGSNQWRVSATGVLSGQSHTDRAAWTEITDTGYIVEMRIPKRDVILEPGGKLTFEVNINNSTEKGGDRYEVVSAFGEPDTGFTSDASFRDSVKLIEAEEADPRHSVIISTGTGGIIKPNPPGNVMRAVYGTDLTFTVIPDLGKIVDVITVDGEAVIPADDNTFSLTVSADHRIDVTFQDDPTADQIPFIVWNDNFARGEYTTAVIIDLGEGREALGSALHPDLFIVSARNTTLDGDTVVFEGERKISRVYANDEPNVRGYLGEESPSPDYQEGLESGRYIVVELEFYTEVGGNTTLDGSNSTLQNYHIVQTGDIVLTEGEPIKNAVFKQEKVVNRILDKFTPHNYESVNYALYLHKDEDGQEMQGLPLFVYTHGMSRGGTQAHIDQKASMKSANGSVALMKKMGENPDKYASHILNISYIGTSTPDTGDVKKVIDDLVASGFVDPNRIYASGFSWGGAYTNTLVNTYPGFFAAAAPLAPVFGSPAASENEAHRDLAYWIFVNAHNVGIYQTNLDDFIAKNMPKMTNARASRFESNEALTWPYNQYDQPTQRPDPDKTPPLLDYIAHEVEAAVLYNRITMENPFTGETWSIAPTAQSPNLPDWNNDYTDIFDWMFSQNKAGVPAEDGPTAMYGTPELGSNDPLWSKTKEYPINKSTVPDDPRPRATGTVKILWDDDYVYARVVVEDSNLYVGPGLDHTYDSVEFFVGRGSSGSNQWRVSATGVFSGQSHTDRAAWTEITGTGYIVEMRIPKRDVILEPGGKLTFEVNINNSTENGADRYEVVSAFGEPDAGFNSDASFRNSVKLIEAEEADPRHSVIISTDIGGTILPKVPGNVMRRESGETITFTVIPDHGKIVDAVTVDGEAVALADDNTFSLTVSADHHIDVTFQDDPTADQIPFIVWNDNFARGEYTTAVIIDLGEGREALGSALHPDLFTVSARNTTLDGNTVVFEGERTISRVYANDEPNVRGYLGKVSPSPDYQEGLESGRYIVVELEFYTEVGGNTTLDGSNSTLQNYHIVLNGDIVLTEGEPIANAVFKQEKVVNPILDKFTPHSNDAVHYALYLHKDEDGNEIHGLPLYVYTHGFSRGGTQAHIDQKASMKSANGSVALMKKMEENPDKYASHILNISYSNGSAPHVSDIKAIIDDLIDRGLADPNRIYVSGFSMGGGVTTNLIHTYPGFFAAAAPLGISSGWPNAKENEAHKDLAYWLFVNKYDSGAENVDKMIEDIAELTNARASRFESNEALTWPYNQYDQPSQRPDPNSDPPLLRYIAHEVEAAVLYNQITMDNPFTGEIWSIAPIIQSPNLPEWNNDYTDIFDWMFSQSKPGMPDAPRNLTASAGDGKVTLKWSAPASDGGKEILGYKVWYGDRTPVTVDASTYEYTFTGLTNNQEYIFKVAAFNEKGDSAAASVTATPKRRSGGPVVIIPGRGDGGSAADPDTGTDEGRPQPTYTLNTPEDQPAVTDQNGNMTLPDGGEIVTAGGTKIQVPAGTTIDTSGKVVLGSGGAAVRLDSGLSLSIREGAELVFTEETALGFTVVSGNPFHDVNDHAWFYSYVNAAYAFGLFDGTSSGTFSPGLLMTRAMFLQILANLENIDPSDYPQSRFSDVTDGQWYTAAVEWAAQNGIVTGISADRFDPHASLTREQMLVILYRYMNYKGYEIPPSQAESFADESEISVWALGAVKALRGVNIVTGKSGNVFDPKGTASRAEAAAVFVRLIEYLAK</sequence>
<dbReference type="Gene3D" id="2.60.40.2180">
    <property type="match status" value="2"/>
</dbReference>
<feature type="signal peptide" evidence="4">
    <location>
        <begin position="1"/>
        <end position="26"/>
    </location>
</feature>
<dbReference type="Pfam" id="PF06452">
    <property type="entry name" value="CBM9_1"/>
    <property type="match status" value="2"/>
</dbReference>
<feature type="domain" description="SLH" evidence="6">
    <location>
        <begin position="1660"/>
        <end position="1720"/>
    </location>
</feature>
<name>A0A916VGP1_9BACL</name>
<evidence type="ECO:0000313" key="7">
    <source>
        <dbReference type="EMBL" id="GFR38721.1"/>
    </source>
</evidence>